<name>A0ABQ9CAY3_9ROSI</name>
<reference evidence="2" key="2">
    <citation type="journal article" date="2023" name="Int. J. Mol. Sci.">
        <title>De Novo Assembly and Annotation of 11 Diverse Shrub Willow (Salix) Genomes Reveals Novel Gene Organization in Sex-Linked Regions.</title>
        <authorList>
            <person name="Hyden B."/>
            <person name="Feng K."/>
            <person name="Yates T.B."/>
            <person name="Jawdy S."/>
            <person name="Cereghino C."/>
            <person name="Smart L.B."/>
            <person name="Muchero W."/>
        </authorList>
    </citation>
    <scope>NUCLEOTIDE SEQUENCE</scope>
    <source>
        <tissue evidence="2">Shoot tip</tissue>
    </source>
</reference>
<gene>
    <name evidence="2" type="ORF">OIU77_020923</name>
</gene>
<comment type="caution">
    <text evidence="2">The sequence shown here is derived from an EMBL/GenBank/DDBJ whole genome shotgun (WGS) entry which is preliminary data.</text>
</comment>
<dbReference type="Proteomes" id="UP001141253">
    <property type="component" value="Chromosome 4"/>
</dbReference>
<keyword evidence="3" id="KW-1185">Reference proteome</keyword>
<dbReference type="EMBL" id="JAPFFI010000004">
    <property type="protein sequence ID" value="KAJ6395760.1"/>
    <property type="molecule type" value="Genomic_DNA"/>
</dbReference>
<dbReference type="PANTHER" id="PTHR47926">
    <property type="entry name" value="PENTATRICOPEPTIDE REPEAT-CONTAINING PROTEIN"/>
    <property type="match status" value="1"/>
</dbReference>
<dbReference type="NCBIfam" id="TIGR00756">
    <property type="entry name" value="PPR"/>
    <property type="match status" value="1"/>
</dbReference>
<organism evidence="2 3">
    <name type="scientific">Salix suchowensis</name>
    <dbReference type="NCBI Taxonomy" id="1278906"/>
    <lineage>
        <taxon>Eukaryota</taxon>
        <taxon>Viridiplantae</taxon>
        <taxon>Streptophyta</taxon>
        <taxon>Embryophyta</taxon>
        <taxon>Tracheophyta</taxon>
        <taxon>Spermatophyta</taxon>
        <taxon>Magnoliopsida</taxon>
        <taxon>eudicotyledons</taxon>
        <taxon>Gunneridae</taxon>
        <taxon>Pentapetalae</taxon>
        <taxon>rosids</taxon>
        <taxon>fabids</taxon>
        <taxon>Malpighiales</taxon>
        <taxon>Salicaceae</taxon>
        <taxon>Saliceae</taxon>
        <taxon>Salix</taxon>
    </lineage>
</organism>
<sequence>MYVKCRQINDAYNMFDRMPERDLICWNTIISRYAQNEFAKVALMLVLRMPEEGHGLDLITIVSILPVVVDIGLLKISMTVHGYVLRAEFEPLVNVLVALVDMHSKYGSARIC</sequence>
<dbReference type="InterPro" id="IPR002885">
    <property type="entry name" value="PPR_rpt"/>
</dbReference>
<dbReference type="Gene3D" id="1.25.40.10">
    <property type="entry name" value="Tetratricopeptide repeat domain"/>
    <property type="match status" value="1"/>
</dbReference>
<reference evidence="2" key="1">
    <citation type="submission" date="2022-10" db="EMBL/GenBank/DDBJ databases">
        <authorList>
            <person name="Hyden B.L."/>
            <person name="Feng K."/>
            <person name="Yates T."/>
            <person name="Jawdy S."/>
            <person name="Smart L.B."/>
            <person name="Muchero W."/>
        </authorList>
    </citation>
    <scope>NUCLEOTIDE SEQUENCE</scope>
    <source>
        <tissue evidence="2">Shoot tip</tissue>
    </source>
</reference>
<accession>A0ABQ9CAY3</accession>
<evidence type="ECO:0000313" key="2">
    <source>
        <dbReference type="EMBL" id="KAJ6395760.1"/>
    </source>
</evidence>
<evidence type="ECO:0008006" key="4">
    <source>
        <dbReference type="Google" id="ProtNLM"/>
    </source>
</evidence>
<dbReference type="InterPro" id="IPR011990">
    <property type="entry name" value="TPR-like_helical_dom_sf"/>
</dbReference>
<dbReference type="Pfam" id="PF01535">
    <property type="entry name" value="PPR"/>
    <property type="match status" value="2"/>
</dbReference>
<evidence type="ECO:0000256" key="1">
    <source>
        <dbReference type="ARBA" id="ARBA00022737"/>
    </source>
</evidence>
<keyword evidence="1" id="KW-0677">Repeat</keyword>
<proteinExistence type="predicted"/>
<dbReference type="InterPro" id="IPR046960">
    <property type="entry name" value="PPR_At4g14850-like_plant"/>
</dbReference>
<evidence type="ECO:0000313" key="3">
    <source>
        <dbReference type="Proteomes" id="UP001141253"/>
    </source>
</evidence>
<protein>
    <recommendedName>
        <fullName evidence="4">Pentatricopeptide repeat-containing protein</fullName>
    </recommendedName>
</protein>